<dbReference type="NCBIfam" id="TIGR02593">
    <property type="entry name" value="CRISPR_cas5"/>
    <property type="match status" value="1"/>
</dbReference>
<accession>A0ABX9MHQ7</accession>
<evidence type="ECO:0000256" key="1">
    <source>
        <dbReference type="ARBA" id="ARBA00023118"/>
    </source>
</evidence>
<sequence>MPYTLLMRIAGPMQSWGTKSRFDERDTELEPSKSGVIGLLCAALGVDREEERPVLELAAMPMGVRVDREGILRRDYHTAQEVIRADGKGVQDTAVSIRYYLADAVFLVGLEGSDRARLETIQAALKNPVWPISLGRKSFVPSQPVWLEDGLREAGLEEALLTYPALTDARPARLILEAKRGSLRMDNPISSFARRRFGARFVESRIYKPPYPNQALQLCLEHEPPCLPIGRP</sequence>
<evidence type="ECO:0000313" key="3">
    <source>
        <dbReference type="Proteomes" id="UP000265443"/>
    </source>
</evidence>
<dbReference type="InterPro" id="IPR021124">
    <property type="entry name" value="CRISPR-assoc_prot_Cas5"/>
</dbReference>
<reference evidence="2 3" key="1">
    <citation type="submission" date="2018-08" db="EMBL/GenBank/DDBJ databases">
        <title>Meiothermus hypogaeus DSM 23238 genome sequencing project.</title>
        <authorList>
            <person name="Da Costa M.S."/>
            <person name="Albuquerque L."/>
            <person name="Raposo P."/>
            <person name="Froufe H.J.C."/>
            <person name="Barroso C.S."/>
            <person name="Egas C."/>
        </authorList>
    </citation>
    <scope>NUCLEOTIDE SEQUENCE [LARGE SCALE GENOMIC DNA]</scope>
    <source>
        <strain evidence="2 3">DSM 23238</strain>
    </source>
</reference>
<protein>
    <submittedName>
        <fullName evidence="2">CRISPR system Cascade subunit CasD</fullName>
    </submittedName>
</protein>
<comment type="caution">
    <text evidence="2">The sequence shown here is derived from an EMBL/GenBank/DDBJ whole genome shotgun (WGS) entry which is preliminary data.</text>
</comment>
<proteinExistence type="predicted"/>
<dbReference type="RefSeq" id="WP_119342304.1">
    <property type="nucleotide sequence ID" value="NZ_QWKY01000107.1"/>
</dbReference>
<keyword evidence="3" id="KW-1185">Reference proteome</keyword>
<dbReference type="Proteomes" id="UP000265443">
    <property type="component" value="Unassembled WGS sequence"/>
</dbReference>
<dbReference type="EMBL" id="QWKY01000107">
    <property type="protein sequence ID" value="RIH74695.1"/>
    <property type="molecule type" value="Genomic_DNA"/>
</dbReference>
<evidence type="ECO:0000313" key="2">
    <source>
        <dbReference type="EMBL" id="RIH74695.1"/>
    </source>
</evidence>
<dbReference type="Gene3D" id="3.30.70.2660">
    <property type="match status" value="1"/>
</dbReference>
<organism evidence="2 3">
    <name type="scientific">Meiothermus hypogaeus</name>
    <dbReference type="NCBI Taxonomy" id="884155"/>
    <lineage>
        <taxon>Bacteria</taxon>
        <taxon>Thermotogati</taxon>
        <taxon>Deinococcota</taxon>
        <taxon>Deinococci</taxon>
        <taxon>Thermales</taxon>
        <taxon>Thermaceae</taxon>
        <taxon>Meiothermus</taxon>
    </lineage>
</organism>
<gene>
    <name evidence="2" type="primary">casD</name>
    <name evidence="2" type="ORF">Mhypo_03231</name>
</gene>
<dbReference type="NCBIfam" id="TIGR01868">
    <property type="entry name" value="casD_Cas5e"/>
    <property type="match status" value="1"/>
</dbReference>
<name>A0ABX9MHQ7_9DEIN</name>
<keyword evidence="1" id="KW-0051">Antiviral defense</keyword>
<dbReference type="Pfam" id="PF09704">
    <property type="entry name" value="Cas_Cas5d"/>
    <property type="match status" value="1"/>
</dbReference>
<dbReference type="InterPro" id="IPR013422">
    <property type="entry name" value="CRISPR-assoc_prot_Cas5_N"/>
</dbReference>
<dbReference type="InterPro" id="IPR010147">
    <property type="entry name" value="CRISPR-assoc_prot_CasD"/>
</dbReference>
<dbReference type="CDD" id="cd09756">
    <property type="entry name" value="Cas5_I-E"/>
    <property type="match status" value="1"/>
</dbReference>